<dbReference type="RefSeq" id="WP_196294564.1">
    <property type="nucleotide sequence ID" value="NZ_JADQDM010000012.1"/>
</dbReference>
<accession>A0ABS0I825</accession>
<evidence type="ECO:0000256" key="1">
    <source>
        <dbReference type="SAM" id="SignalP"/>
    </source>
</evidence>
<dbReference type="Proteomes" id="UP000618931">
    <property type="component" value="Unassembled WGS sequence"/>
</dbReference>
<evidence type="ECO:0008006" key="4">
    <source>
        <dbReference type="Google" id="ProtNLM"/>
    </source>
</evidence>
<feature type="signal peptide" evidence="1">
    <location>
        <begin position="1"/>
        <end position="23"/>
    </location>
</feature>
<feature type="chain" id="PRO_5046776668" description="DUF4177 domain-containing protein" evidence="1">
    <location>
        <begin position="24"/>
        <end position="111"/>
    </location>
</feature>
<name>A0ABS0I825_9BACT</name>
<evidence type="ECO:0000313" key="2">
    <source>
        <dbReference type="EMBL" id="MBF9223118.1"/>
    </source>
</evidence>
<reference evidence="2 3" key="1">
    <citation type="submission" date="2020-11" db="EMBL/GenBank/DDBJ databases">
        <authorList>
            <person name="Kim M.K."/>
        </authorList>
    </citation>
    <scope>NUCLEOTIDE SEQUENCE [LARGE SCALE GENOMIC DNA]</scope>
    <source>
        <strain evidence="2 3">BT662</strain>
    </source>
</reference>
<protein>
    <recommendedName>
        <fullName evidence="4">DUF4177 domain-containing protein</fullName>
    </recommendedName>
</protein>
<organism evidence="2 3">
    <name type="scientific">Hymenobacter ruricola</name>
    <dbReference type="NCBI Taxonomy" id="2791023"/>
    <lineage>
        <taxon>Bacteria</taxon>
        <taxon>Pseudomonadati</taxon>
        <taxon>Bacteroidota</taxon>
        <taxon>Cytophagia</taxon>
        <taxon>Cytophagales</taxon>
        <taxon>Hymenobacteraceae</taxon>
        <taxon>Hymenobacter</taxon>
    </lineage>
</organism>
<proteinExistence type="predicted"/>
<sequence length="111" mass="12176">MKTTLHLLAVTACALALSRPACAQTPAAAPSKTVVLRAYESPANKIYICYGEGHTETEITVGPYGKKDQLRDIEQLQRVVDRLYTNGYRIVSATTGGVSDQQCVTYILRRD</sequence>
<comment type="caution">
    <text evidence="2">The sequence shown here is derived from an EMBL/GenBank/DDBJ whole genome shotgun (WGS) entry which is preliminary data.</text>
</comment>
<dbReference type="EMBL" id="JADQDM010000012">
    <property type="protein sequence ID" value="MBF9223118.1"/>
    <property type="molecule type" value="Genomic_DNA"/>
</dbReference>
<keyword evidence="3" id="KW-1185">Reference proteome</keyword>
<gene>
    <name evidence="2" type="ORF">I2H31_18590</name>
</gene>
<evidence type="ECO:0000313" key="3">
    <source>
        <dbReference type="Proteomes" id="UP000618931"/>
    </source>
</evidence>
<keyword evidence="1" id="KW-0732">Signal</keyword>